<dbReference type="GO" id="GO:0008408">
    <property type="term" value="F:3'-5' exonuclease activity"/>
    <property type="evidence" value="ECO:0007669"/>
    <property type="project" value="InterPro"/>
</dbReference>
<evidence type="ECO:0000259" key="10">
    <source>
        <dbReference type="Pfam" id="PF17657"/>
    </source>
</evidence>
<dbReference type="OrthoDB" id="9803237at2"/>
<feature type="domain" description="DNA polymerase helix-hairpin-helix motif" evidence="9">
    <location>
        <begin position="769"/>
        <end position="856"/>
    </location>
</feature>
<proteinExistence type="predicted"/>
<reference evidence="12 13" key="1">
    <citation type="submission" date="2017-02" db="EMBL/GenBank/DDBJ databases">
        <title>A draft genome of 'Candidatus Phytoplasma aurantifolia' the agent of the witches-broom disease of lime.</title>
        <authorList>
            <person name="Foissac X."/>
            <person name="Carle P."/>
        </authorList>
    </citation>
    <scope>NUCLEOTIDE SEQUENCE [LARGE SCALE GENOMIC DNA]</scope>
    <source>
        <strain evidence="12 13">WBDL</strain>
    </source>
</reference>
<dbReference type="InterPro" id="IPR016195">
    <property type="entry name" value="Pol/histidinol_Pase-like"/>
</dbReference>
<comment type="caution">
    <text evidence="12">The sequence shown here is derived from an EMBL/GenBank/DDBJ whole genome shotgun (WGS) entry which is preliminary data.</text>
</comment>
<dbReference type="Pfam" id="PF02811">
    <property type="entry name" value="PHP"/>
    <property type="match status" value="1"/>
</dbReference>
<evidence type="ECO:0000313" key="13">
    <source>
        <dbReference type="Proteomes" id="UP000189722"/>
    </source>
</evidence>
<feature type="domain" description="PHP" evidence="7">
    <location>
        <begin position="8"/>
        <end position="116"/>
    </location>
</feature>
<dbReference type="AlphaFoldDB" id="A0A1S9M0H7"/>
<dbReference type="Pfam" id="PF17657">
    <property type="entry name" value="DNA_pol3_finger"/>
    <property type="match status" value="1"/>
</dbReference>
<dbReference type="InterPro" id="IPR029460">
    <property type="entry name" value="DNAPol_HHH"/>
</dbReference>
<dbReference type="GO" id="GO:0006260">
    <property type="term" value="P:DNA replication"/>
    <property type="evidence" value="ECO:0007669"/>
    <property type="project" value="UniProtKB-KW"/>
</dbReference>
<evidence type="ECO:0000256" key="4">
    <source>
        <dbReference type="ARBA" id="ARBA00022705"/>
    </source>
</evidence>
<keyword evidence="4" id="KW-0235">DNA replication</keyword>
<dbReference type="Pfam" id="PF14579">
    <property type="entry name" value="HHH_6"/>
    <property type="match status" value="1"/>
</dbReference>
<organism evidence="12 13">
    <name type="scientific">Candidatus Phytoplasma citri</name>
    <dbReference type="NCBI Taxonomy" id="180978"/>
    <lineage>
        <taxon>Bacteria</taxon>
        <taxon>Bacillati</taxon>
        <taxon>Mycoplasmatota</taxon>
        <taxon>Mollicutes</taxon>
        <taxon>Acholeplasmatales</taxon>
        <taxon>Acholeplasmataceae</taxon>
        <taxon>Candidatus Phytoplasma</taxon>
        <taxon>16SrII (Peanut WB group)</taxon>
    </lineage>
</organism>
<evidence type="ECO:0000256" key="2">
    <source>
        <dbReference type="ARBA" id="ARBA00022679"/>
    </source>
</evidence>
<dbReference type="SUPFAM" id="SSF89550">
    <property type="entry name" value="PHP domain-like"/>
    <property type="match status" value="1"/>
</dbReference>
<gene>
    <name evidence="12" type="ORF">B2G44_01510</name>
    <name evidence="11" type="ORF">OC712_01650</name>
</gene>
<dbReference type="STRING" id="180978.B2G44_01510"/>
<evidence type="ECO:0000256" key="6">
    <source>
        <dbReference type="ARBA" id="ARBA00049244"/>
    </source>
</evidence>
<dbReference type="InterPro" id="IPR004013">
    <property type="entry name" value="PHP_dom"/>
</dbReference>
<evidence type="ECO:0000259" key="8">
    <source>
        <dbReference type="Pfam" id="PF07733"/>
    </source>
</evidence>
<evidence type="ECO:0000313" key="11">
    <source>
        <dbReference type="EMBL" id="MEK0309181.1"/>
    </source>
</evidence>
<dbReference type="PANTHER" id="PTHR32294">
    <property type="entry name" value="DNA POLYMERASE III SUBUNIT ALPHA"/>
    <property type="match status" value="1"/>
</dbReference>
<dbReference type="GO" id="GO:0003887">
    <property type="term" value="F:DNA-directed DNA polymerase activity"/>
    <property type="evidence" value="ECO:0007669"/>
    <property type="project" value="UniProtKB-KW"/>
</dbReference>
<feature type="domain" description="DNA polymerase III alpha subunit finger" evidence="10">
    <location>
        <begin position="533"/>
        <end position="691"/>
    </location>
</feature>
<dbReference type="InterPro" id="IPR004805">
    <property type="entry name" value="DnaE2/DnaE/PolC"/>
</dbReference>
<evidence type="ECO:0000256" key="5">
    <source>
        <dbReference type="ARBA" id="ARBA00022932"/>
    </source>
</evidence>
<dbReference type="Proteomes" id="UP000189722">
    <property type="component" value="Unassembled WGS sequence"/>
</dbReference>
<evidence type="ECO:0000256" key="1">
    <source>
        <dbReference type="ARBA" id="ARBA00012417"/>
    </source>
</evidence>
<reference evidence="11 14" key="2">
    <citation type="journal article" date="2023" name="Int. J. Syst. Evol. Microbiol.">
        <title>The observation of taxonomic boundaries for the 16SrII and 16SrXXV phytoplasmas using genome-based delimitation.</title>
        <authorList>
            <person name="Rodrigues Jardim B."/>
            <person name="Tran-Nguyen L.T.T."/>
            <person name="Gambley C."/>
            <person name="Al-Sadi A.M."/>
            <person name="Al-Subhi A.M."/>
            <person name="Foissac X."/>
            <person name="Salar P."/>
            <person name="Cai H."/>
            <person name="Yang J.Y."/>
            <person name="Davis R."/>
            <person name="Jones L."/>
            <person name="Rodoni B."/>
            <person name="Constable F.E."/>
        </authorList>
    </citation>
    <scope>NUCLEOTIDE SEQUENCE [LARGE SCALE GENOMIC DNA]</scope>
    <source>
        <strain evidence="11">BAWM-OMN-P75</strain>
    </source>
</reference>
<dbReference type="InterPro" id="IPR011708">
    <property type="entry name" value="DNA_pol3_alpha_NTPase_dom"/>
</dbReference>
<dbReference type="PANTHER" id="PTHR32294:SF0">
    <property type="entry name" value="DNA POLYMERASE III SUBUNIT ALPHA"/>
    <property type="match status" value="1"/>
</dbReference>
<keyword evidence="14" id="KW-1185">Reference proteome</keyword>
<keyword evidence="2" id="KW-0808">Transferase</keyword>
<evidence type="ECO:0000313" key="14">
    <source>
        <dbReference type="Proteomes" id="UP001383392"/>
    </source>
</evidence>
<dbReference type="EMBL" id="JAOSJG010000013">
    <property type="protein sequence ID" value="MEK0309181.1"/>
    <property type="molecule type" value="Genomic_DNA"/>
</dbReference>
<feature type="domain" description="Bacterial DNA polymerase III alpha subunit NTPase" evidence="8">
    <location>
        <begin position="314"/>
        <end position="440"/>
    </location>
</feature>
<feature type="domain" description="Bacterial DNA polymerase III alpha subunit NTPase" evidence="8">
    <location>
        <begin position="465"/>
        <end position="528"/>
    </location>
</feature>
<dbReference type="InterPro" id="IPR040982">
    <property type="entry name" value="DNA_pol3_finger"/>
</dbReference>
<dbReference type="EMBL" id="MWKN01000045">
    <property type="protein sequence ID" value="OOP58750.1"/>
    <property type="molecule type" value="Genomic_DNA"/>
</dbReference>
<name>A0A1S9M0H7_9MOLU</name>
<keyword evidence="5" id="KW-0239">DNA-directed DNA polymerase</keyword>
<dbReference type="RefSeq" id="WP_078123092.1">
    <property type="nucleotide sequence ID" value="NZ_JAOSJG010000013.1"/>
</dbReference>
<dbReference type="Pfam" id="PF07733">
    <property type="entry name" value="DNA_pol3_alpha"/>
    <property type="match status" value="2"/>
</dbReference>
<protein>
    <recommendedName>
        <fullName evidence="1">DNA-directed DNA polymerase</fullName>
        <ecNumber evidence="1">2.7.7.7</ecNumber>
    </recommendedName>
</protein>
<dbReference type="Proteomes" id="UP001383392">
    <property type="component" value="Unassembled WGS sequence"/>
</dbReference>
<dbReference type="Gene3D" id="1.10.150.870">
    <property type="match status" value="1"/>
</dbReference>
<evidence type="ECO:0000259" key="7">
    <source>
        <dbReference type="Pfam" id="PF02811"/>
    </source>
</evidence>
<accession>A0A1S9M0H7</accession>
<evidence type="ECO:0000313" key="12">
    <source>
        <dbReference type="EMBL" id="OOP58750.1"/>
    </source>
</evidence>
<dbReference type="EC" id="2.7.7.7" evidence="1"/>
<dbReference type="Gene3D" id="3.20.20.140">
    <property type="entry name" value="Metal-dependent hydrolases"/>
    <property type="match status" value="1"/>
</dbReference>
<comment type="catalytic activity">
    <reaction evidence="6">
        <text>DNA(n) + a 2'-deoxyribonucleoside 5'-triphosphate = DNA(n+1) + diphosphate</text>
        <dbReference type="Rhea" id="RHEA:22508"/>
        <dbReference type="Rhea" id="RHEA-COMP:17339"/>
        <dbReference type="Rhea" id="RHEA-COMP:17340"/>
        <dbReference type="ChEBI" id="CHEBI:33019"/>
        <dbReference type="ChEBI" id="CHEBI:61560"/>
        <dbReference type="ChEBI" id="CHEBI:173112"/>
        <dbReference type="EC" id="2.7.7.7"/>
    </reaction>
</comment>
<keyword evidence="3" id="KW-0548">Nucleotidyltransferase</keyword>
<evidence type="ECO:0000259" key="9">
    <source>
        <dbReference type="Pfam" id="PF14579"/>
    </source>
</evidence>
<evidence type="ECO:0000256" key="3">
    <source>
        <dbReference type="ARBA" id="ARBA00022695"/>
    </source>
</evidence>
<sequence length="907" mass="107012">MTGVFYLQSFYSIKKSVHSVEALVKKAFESKYNFVALSDFENLYGMMQLINFCHQYNIKPIIGAQIYIYFDLLKYRDVKISFLIYAFDNNGINNLIKILNFIQLNNKITLTEFQKFRDGIFGILSNLDFILCDILKDKIIDLTNYENENFISETFRYFKININHLFFGFSLQSFLLQDYAGFFLKIVKKLNLKVVIVNKTNYLSSEEKLIYEYLCKISNYQNDNREFMNFNHNNEQMELDVKFIDQKKIQERYQLYNLNDYELFLDLEKFLSTIKYNFVFPSTVCSFKNDVSCDKLEYLRTKANIFLTSYLQKNINLEKHIFYIKQLQKELMLINQMNYVDYFLIVFDLIQYAKNQKILIGPGRGSSVGSLLCFCLGITEIDPLKYNLIFERFLNFKRTTVPDIDIDVPDNQVVTLMRYLVDKYGMEHIANLITFQKYSEDLFRLDLEFLQQNGLEIDIKSICSEFSSIIKGIPRLVGTHPSGVVFTKADLSQHLPIQKNSNNSVILYRLQFDHKQLEKLGFIKLDLLKLRNLFLINKILNLIEQKGKIEINLANIAFNDVNTYNILQQGDTKYIFQLESVSAIKVIKLIKPKTFEDLIVVLSFNRPGAIKFVDLYINNRINKKVNFTGIDVVDNILRDTYGIVLYQEQIMRIASEFSGYDLGQADLFMRQIMSKSSEDSNVNLKKRFMDQSVLYRRTAESASQVYDYISKFSNYIFNKSHGAAYALISYRMAYLKANYLLYFGMVYLEEDPYDYVTIQKWLSKIKKYIKIKKPNIVYSNVSSCLILDDKLFLPLNFIKDMNLEMCKILIQERSIKKFENFYDFKMRLREVLNKELLQKLIFAGALDNAFDLTRAQMLQDCDLDYIEHSQYLTNFCKKKSKDNDYNQDILNYNFQNSFKLKLDMVDE</sequence>